<dbReference type="AlphaFoldDB" id="A0A822Y163"/>
<keyword evidence="3" id="KW-1185">Reference proteome</keyword>
<dbReference type="EMBL" id="DUZY01000002">
    <property type="protein sequence ID" value="DAD26350.1"/>
    <property type="molecule type" value="Genomic_DNA"/>
</dbReference>
<sequence length="23" mass="2742">MEMAKRRKDKESKCCTRIVEGSR</sequence>
<evidence type="ECO:0000313" key="2">
    <source>
        <dbReference type="EMBL" id="DAD26350.1"/>
    </source>
</evidence>
<gene>
    <name evidence="2" type="ORF">HUJ06_027818</name>
</gene>
<accession>A0A822Y163</accession>
<reference evidence="2 3" key="1">
    <citation type="journal article" date="2020" name="Mol. Biol. Evol.">
        <title>Distinct Expression and Methylation Patterns for Genes with Different Fates following a Single Whole-Genome Duplication in Flowering Plants.</title>
        <authorList>
            <person name="Shi T."/>
            <person name="Rahmani R.S."/>
            <person name="Gugger P.F."/>
            <person name="Wang M."/>
            <person name="Li H."/>
            <person name="Zhang Y."/>
            <person name="Li Z."/>
            <person name="Wang Q."/>
            <person name="Van de Peer Y."/>
            <person name="Marchal K."/>
            <person name="Chen J."/>
        </authorList>
    </citation>
    <scope>NUCLEOTIDE SEQUENCE [LARGE SCALE GENOMIC DNA]</scope>
    <source>
        <tissue evidence="2">Leaf</tissue>
    </source>
</reference>
<feature type="compositionally biased region" description="Basic and acidic residues" evidence="1">
    <location>
        <begin position="9"/>
        <end position="23"/>
    </location>
</feature>
<protein>
    <submittedName>
        <fullName evidence="2">Uncharacterized protein</fullName>
    </submittedName>
</protein>
<evidence type="ECO:0000256" key="1">
    <source>
        <dbReference type="SAM" id="MobiDB-lite"/>
    </source>
</evidence>
<organism evidence="2 3">
    <name type="scientific">Nelumbo nucifera</name>
    <name type="common">Sacred lotus</name>
    <dbReference type="NCBI Taxonomy" id="4432"/>
    <lineage>
        <taxon>Eukaryota</taxon>
        <taxon>Viridiplantae</taxon>
        <taxon>Streptophyta</taxon>
        <taxon>Embryophyta</taxon>
        <taxon>Tracheophyta</taxon>
        <taxon>Spermatophyta</taxon>
        <taxon>Magnoliopsida</taxon>
        <taxon>Proteales</taxon>
        <taxon>Nelumbonaceae</taxon>
        <taxon>Nelumbo</taxon>
    </lineage>
</organism>
<name>A0A822Y163_NELNU</name>
<feature type="region of interest" description="Disordered" evidence="1">
    <location>
        <begin position="1"/>
        <end position="23"/>
    </location>
</feature>
<proteinExistence type="predicted"/>
<evidence type="ECO:0000313" key="3">
    <source>
        <dbReference type="Proteomes" id="UP000607653"/>
    </source>
</evidence>
<dbReference type="Proteomes" id="UP000607653">
    <property type="component" value="Unassembled WGS sequence"/>
</dbReference>
<comment type="caution">
    <text evidence="2">The sequence shown here is derived from an EMBL/GenBank/DDBJ whole genome shotgun (WGS) entry which is preliminary data.</text>
</comment>